<gene>
    <name evidence="1" type="ORF">Asi02nite_51750</name>
</gene>
<protein>
    <submittedName>
        <fullName evidence="1">Uncharacterized protein</fullName>
    </submittedName>
</protein>
<proteinExistence type="predicted"/>
<dbReference type="EMBL" id="BONE01000046">
    <property type="protein sequence ID" value="GIF75657.1"/>
    <property type="molecule type" value="Genomic_DNA"/>
</dbReference>
<keyword evidence="2" id="KW-1185">Reference proteome</keyword>
<comment type="caution">
    <text evidence="1">The sequence shown here is derived from an EMBL/GenBank/DDBJ whole genome shotgun (WGS) entry which is preliminary data.</text>
</comment>
<sequence>MANGGAALAPAVVVDVSDEPPDGEDEAPWSTDDLRLQTAVRALLALSVIMAITATLDEFGVTKVVRFVVSSVLCGLAFDRLRVWHRGKRT</sequence>
<accession>A0ABQ4CWI7</accession>
<organism evidence="1 2">
    <name type="scientific">Asanoa siamensis</name>
    <dbReference type="NCBI Taxonomy" id="926357"/>
    <lineage>
        <taxon>Bacteria</taxon>
        <taxon>Bacillati</taxon>
        <taxon>Actinomycetota</taxon>
        <taxon>Actinomycetes</taxon>
        <taxon>Micromonosporales</taxon>
        <taxon>Micromonosporaceae</taxon>
        <taxon>Asanoa</taxon>
    </lineage>
</organism>
<dbReference type="Proteomes" id="UP000604117">
    <property type="component" value="Unassembled WGS sequence"/>
</dbReference>
<evidence type="ECO:0000313" key="1">
    <source>
        <dbReference type="EMBL" id="GIF75657.1"/>
    </source>
</evidence>
<dbReference type="RefSeq" id="WP_203716512.1">
    <property type="nucleotide sequence ID" value="NZ_BONE01000046.1"/>
</dbReference>
<name>A0ABQ4CWI7_9ACTN</name>
<evidence type="ECO:0000313" key="2">
    <source>
        <dbReference type="Proteomes" id="UP000604117"/>
    </source>
</evidence>
<reference evidence="1 2" key="1">
    <citation type="submission" date="2021-01" db="EMBL/GenBank/DDBJ databases">
        <title>Whole genome shotgun sequence of Asanoa siamensis NBRC 107932.</title>
        <authorList>
            <person name="Komaki H."/>
            <person name="Tamura T."/>
        </authorList>
    </citation>
    <scope>NUCLEOTIDE SEQUENCE [LARGE SCALE GENOMIC DNA]</scope>
    <source>
        <strain evidence="1 2">NBRC 107932</strain>
    </source>
</reference>